<reference evidence="2" key="1">
    <citation type="submission" date="2020-11" db="EMBL/GenBank/DDBJ databases">
        <authorList>
            <person name="Tran Van P."/>
        </authorList>
    </citation>
    <scope>NUCLEOTIDE SEQUENCE</scope>
</reference>
<evidence type="ECO:0000313" key="3">
    <source>
        <dbReference type="Proteomes" id="UP000728032"/>
    </source>
</evidence>
<dbReference type="InterPro" id="IPR029063">
    <property type="entry name" value="SAM-dependent_MTases_sf"/>
</dbReference>
<proteinExistence type="predicted"/>
<evidence type="ECO:0000313" key="2">
    <source>
        <dbReference type="EMBL" id="CAD7659285.1"/>
    </source>
</evidence>
<organism evidence="2">
    <name type="scientific">Oppiella nova</name>
    <dbReference type="NCBI Taxonomy" id="334625"/>
    <lineage>
        <taxon>Eukaryota</taxon>
        <taxon>Metazoa</taxon>
        <taxon>Ecdysozoa</taxon>
        <taxon>Arthropoda</taxon>
        <taxon>Chelicerata</taxon>
        <taxon>Arachnida</taxon>
        <taxon>Acari</taxon>
        <taxon>Acariformes</taxon>
        <taxon>Sarcoptiformes</taxon>
        <taxon>Oribatida</taxon>
        <taxon>Brachypylina</taxon>
        <taxon>Oppioidea</taxon>
        <taxon>Oppiidae</taxon>
        <taxon>Oppiella</taxon>
    </lineage>
</organism>
<dbReference type="SUPFAM" id="SSF53335">
    <property type="entry name" value="S-adenosyl-L-methionine-dependent methyltransferases"/>
    <property type="match status" value="1"/>
</dbReference>
<dbReference type="EMBL" id="OC931813">
    <property type="protein sequence ID" value="CAD7659285.1"/>
    <property type="molecule type" value="Genomic_DNA"/>
</dbReference>
<dbReference type="EMBL" id="CAJPVJ010016988">
    <property type="protein sequence ID" value="CAG2176447.1"/>
    <property type="molecule type" value="Genomic_DNA"/>
</dbReference>
<name>A0A7R9MFT3_9ACAR</name>
<dbReference type="OrthoDB" id="8300214at2759"/>
<sequence length="64" mass="6786">MSPNPSETRPGRAGPGAHGEYDLIVDIGCGTGYMTELLAQSGVKHNRIIGVDIDPEMTAFAQQN</sequence>
<evidence type="ECO:0000259" key="1">
    <source>
        <dbReference type="Pfam" id="PF13649"/>
    </source>
</evidence>
<dbReference type="CDD" id="cd02440">
    <property type="entry name" value="AdoMet_MTases"/>
    <property type="match status" value="1"/>
</dbReference>
<gene>
    <name evidence="2" type="ORF">ONB1V03_LOCUS15881</name>
</gene>
<dbReference type="AlphaFoldDB" id="A0A7R9MFT3"/>
<dbReference type="Proteomes" id="UP000728032">
    <property type="component" value="Unassembled WGS sequence"/>
</dbReference>
<dbReference type="Pfam" id="PF13649">
    <property type="entry name" value="Methyltransf_25"/>
    <property type="match status" value="1"/>
</dbReference>
<feature type="non-terminal residue" evidence="2">
    <location>
        <position position="64"/>
    </location>
</feature>
<feature type="domain" description="Methyltransferase" evidence="1">
    <location>
        <begin position="24"/>
        <end position="64"/>
    </location>
</feature>
<dbReference type="InterPro" id="IPR041698">
    <property type="entry name" value="Methyltransf_25"/>
</dbReference>
<protein>
    <recommendedName>
        <fullName evidence="1">Methyltransferase domain-containing protein</fullName>
    </recommendedName>
</protein>
<accession>A0A7R9MFT3</accession>
<dbReference type="Gene3D" id="3.40.50.150">
    <property type="entry name" value="Vaccinia Virus protein VP39"/>
    <property type="match status" value="1"/>
</dbReference>
<keyword evidence="3" id="KW-1185">Reference proteome</keyword>